<dbReference type="SMART" id="SM00858">
    <property type="entry name" value="SAF"/>
    <property type="match status" value="1"/>
</dbReference>
<keyword evidence="4 7" id="KW-0732">Signal</keyword>
<dbReference type="Pfam" id="PF13144">
    <property type="entry name" value="ChapFlgA"/>
    <property type="match status" value="1"/>
</dbReference>
<feature type="chain" id="PRO_5015376340" description="Flagella basal body P-ring formation protein FlgA" evidence="7">
    <location>
        <begin position="22"/>
        <end position="229"/>
    </location>
</feature>
<evidence type="ECO:0000259" key="8">
    <source>
        <dbReference type="SMART" id="SM00858"/>
    </source>
</evidence>
<keyword evidence="5 7" id="KW-0574">Periplasm</keyword>
<evidence type="ECO:0000256" key="2">
    <source>
        <dbReference type="ARBA" id="ARBA00010474"/>
    </source>
</evidence>
<keyword evidence="9" id="KW-0969">Cilium</keyword>
<dbReference type="OrthoDB" id="5729023at2"/>
<evidence type="ECO:0000256" key="4">
    <source>
        <dbReference type="ARBA" id="ARBA00022729"/>
    </source>
</evidence>
<evidence type="ECO:0000256" key="5">
    <source>
        <dbReference type="ARBA" id="ARBA00022764"/>
    </source>
</evidence>
<name>A0A2S0VV33_9ALTE</name>
<sequence length="229" mass="24998">MIRFSLTIFLFCFYCIKPANAVLYSKDQIQTLASQHAESVYPKQQGENVTGVATSIDPRIKIKPCESELSMTAPNVSGYSRNLTVRVRCLDSAGWSLYVPVQMKVLVPILVASQTIGKGDILDSSSMKLAMLDKSYARKNSLSDLEQVIGAKAKQQILPGQAIMNNNLCFVCKNELVTIQANTKGLTVKASGYALSDGSFGDVIRVRNSSSNRIINARVSDIGKVQINL</sequence>
<dbReference type="Gene3D" id="3.90.1210.10">
    <property type="entry name" value="Antifreeze-like/N-acetylneuraminic acid synthase C-terminal domain"/>
    <property type="match status" value="1"/>
</dbReference>
<dbReference type="InterPro" id="IPR017585">
    <property type="entry name" value="SAF_FlgA"/>
</dbReference>
<dbReference type="GO" id="GO:0042597">
    <property type="term" value="C:periplasmic space"/>
    <property type="evidence" value="ECO:0007669"/>
    <property type="project" value="UniProtKB-SubCell"/>
</dbReference>
<dbReference type="AlphaFoldDB" id="A0A2S0VV33"/>
<keyword evidence="10" id="KW-1185">Reference proteome</keyword>
<dbReference type="InterPro" id="IPR041231">
    <property type="entry name" value="FlgA_N"/>
</dbReference>
<dbReference type="Gene3D" id="2.30.30.760">
    <property type="match status" value="1"/>
</dbReference>
<dbReference type="Proteomes" id="UP000244441">
    <property type="component" value="Chromosome"/>
</dbReference>
<gene>
    <name evidence="9" type="ORF">C2869_16705</name>
</gene>
<evidence type="ECO:0000256" key="1">
    <source>
        <dbReference type="ARBA" id="ARBA00004418"/>
    </source>
</evidence>
<accession>A0A2S0VV33</accession>
<dbReference type="GO" id="GO:0044780">
    <property type="term" value="P:bacterial-type flagellum assembly"/>
    <property type="evidence" value="ECO:0007669"/>
    <property type="project" value="InterPro"/>
</dbReference>
<proteinExistence type="inferred from homology"/>
<feature type="domain" description="SAF" evidence="8">
    <location>
        <begin position="107"/>
        <end position="169"/>
    </location>
</feature>
<evidence type="ECO:0000313" key="9">
    <source>
        <dbReference type="EMBL" id="AWB67960.1"/>
    </source>
</evidence>
<keyword evidence="9" id="KW-0966">Cell projection</keyword>
<keyword evidence="7" id="KW-1005">Bacterial flagellum biogenesis</keyword>
<comment type="function">
    <text evidence="6 7">Involved in the assembly process of the P-ring formation. It may associate with FlgF on the rod constituting a structure essential for the P-ring assembly or may act as a modulator protein for the P-ring assembly.</text>
</comment>
<comment type="subcellular location">
    <subcellularLocation>
        <location evidence="1 7">Periplasm</location>
    </subcellularLocation>
</comment>
<evidence type="ECO:0000256" key="6">
    <source>
        <dbReference type="ARBA" id="ARBA00025643"/>
    </source>
</evidence>
<dbReference type="CDD" id="cd11614">
    <property type="entry name" value="SAF_CpaB_FlgA_like"/>
    <property type="match status" value="1"/>
</dbReference>
<organism evidence="9 10">
    <name type="scientific">Saccharobesus litoralis</name>
    <dbReference type="NCBI Taxonomy" id="2172099"/>
    <lineage>
        <taxon>Bacteria</taxon>
        <taxon>Pseudomonadati</taxon>
        <taxon>Pseudomonadota</taxon>
        <taxon>Gammaproteobacteria</taxon>
        <taxon>Alteromonadales</taxon>
        <taxon>Alteromonadaceae</taxon>
        <taxon>Saccharobesus</taxon>
    </lineage>
</organism>
<dbReference type="InterPro" id="IPR013974">
    <property type="entry name" value="SAF"/>
</dbReference>
<protein>
    <recommendedName>
        <fullName evidence="3 7">Flagella basal body P-ring formation protein FlgA</fullName>
    </recommendedName>
</protein>
<evidence type="ECO:0000256" key="3">
    <source>
        <dbReference type="ARBA" id="ARBA00014754"/>
    </source>
</evidence>
<comment type="similarity">
    <text evidence="2 7">Belongs to the FlgA family.</text>
</comment>
<dbReference type="EMBL" id="CP026604">
    <property type="protein sequence ID" value="AWB67960.1"/>
    <property type="molecule type" value="Genomic_DNA"/>
</dbReference>
<dbReference type="PANTHER" id="PTHR36307">
    <property type="entry name" value="FLAGELLA BASAL BODY P-RING FORMATION PROTEIN FLGA"/>
    <property type="match status" value="1"/>
</dbReference>
<evidence type="ECO:0000256" key="7">
    <source>
        <dbReference type="RuleBase" id="RU362063"/>
    </source>
</evidence>
<reference evidence="9 10" key="1">
    <citation type="submission" date="2018-01" db="EMBL/GenBank/DDBJ databases">
        <title>Genome sequence of a Cantenovulum-like bacteria.</title>
        <authorList>
            <person name="Tan W.R."/>
            <person name="Lau N.-S."/>
            <person name="Go F."/>
            <person name="Amirul A.-A.A."/>
        </authorList>
    </citation>
    <scope>NUCLEOTIDE SEQUENCE [LARGE SCALE GENOMIC DNA]</scope>
    <source>
        <strain evidence="9 10">CCB-QB4</strain>
    </source>
</reference>
<evidence type="ECO:0000313" key="10">
    <source>
        <dbReference type="Proteomes" id="UP000244441"/>
    </source>
</evidence>
<dbReference type="PANTHER" id="PTHR36307:SF1">
    <property type="entry name" value="FLAGELLA BASAL BODY P-RING FORMATION PROTEIN FLGA"/>
    <property type="match status" value="1"/>
</dbReference>
<feature type="signal peptide" evidence="7">
    <location>
        <begin position="1"/>
        <end position="21"/>
    </location>
</feature>
<keyword evidence="9" id="KW-0282">Flagellum</keyword>
<dbReference type="KEGG" id="cate:C2869_16705"/>
<dbReference type="Pfam" id="PF17656">
    <property type="entry name" value="ChapFlgA_N"/>
    <property type="match status" value="1"/>
</dbReference>
<dbReference type="RefSeq" id="WP_108604025.1">
    <property type="nucleotide sequence ID" value="NZ_CP026604.1"/>
</dbReference>
<dbReference type="InterPro" id="IPR039246">
    <property type="entry name" value="Flagellar_FlgA"/>
</dbReference>
<dbReference type="NCBIfam" id="TIGR03170">
    <property type="entry name" value="flgA_cterm"/>
    <property type="match status" value="1"/>
</dbReference>